<evidence type="ECO:0000313" key="1">
    <source>
        <dbReference type="EMBL" id="AZP11088.1"/>
    </source>
</evidence>
<reference evidence="1 2" key="1">
    <citation type="journal article" date="2011" name="Int. J. Syst. Evol. Microbiol.">
        <title>Description of Undibacterium oligocarboniphilum sp. nov., isolated from purified water, and Undibacterium pigrum strain CCUG 49012 as the type strain of Undibacterium parvum sp. nov., and emended descriptions of the genus Undibacterium and the species Undibacterium pigrum.</title>
        <authorList>
            <person name="Eder W."/>
            <person name="Wanner G."/>
            <person name="Ludwig W."/>
            <person name="Busse H.J."/>
            <person name="Ziemke-Kageler F."/>
            <person name="Lang E."/>
        </authorList>
    </citation>
    <scope>NUCLEOTIDE SEQUENCE [LARGE SCALE GENOMIC DNA]</scope>
    <source>
        <strain evidence="1 2">DSM 23061</strain>
    </source>
</reference>
<dbReference type="Pfam" id="PF21813">
    <property type="entry name" value="DUF6882"/>
    <property type="match status" value="1"/>
</dbReference>
<dbReference type="OrthoDB" id="72428at2"/>
<dbReference type="AlphaFoldDB" id="A0A3Q9BNV9"/>
<proteinExistence type="predicted"/>
<name>A0A3Q9BNV9_9BURK</name>
<dbReference type="RefSeq" id="WP_126126487.1">
    <property type="nucleotide sequence ID" value="NZ_CP034464.1"/>
</dbReference>
<evidence type="ECO:0000313" key="2">
    <source>
        <dbReference type="Proteomes" id="UP000275663"/>
    </source>
</evidence>
<protein>
    <submittedName>
        <fullName evidence="1">Uncharacterized protein</fullName>
    </submittedName>
</protein>
<dbReference type="EMBL" id="CP034464">
    <property type="protein sequence ID" value="AZP11088.1"/>
    <property type="molecule type" value="Genomic_DNA"/>
</dbReference>
<dbReference type="Proteomes" id="UP000275663">
    <property type="component" value="Chromosome"/>
</dbReference>
<dbReference type="KEGG" id="upv:EJN92_03105"/>
<sequence>MLSSFKKRRDIEDTIVISLEAAHTHTAAHRENWRLGEEKTWNLDQNHGQILFTFADGMQALAPVQIIGTLNPEDEMFTWAWRHPTVLAALQKNALRVKAFGKQHRAGELIKKSVACTEQRAWEYTALAMHLNTDHGVYRAKANNGTLVFMNFGEVLLTHLNPAKLRANA</sequence>
<dbReference type="InterPro" id="IPR049249">
    <property type="entry name" value="DUF6882"/>
</dbReference>
<keyword evidence="2" id="KW-1185">Reference proteome</keyword>
<accession>A0A3Q9BNV9</accession>
<organism evidence="1 2">
    <name type="scientific">Undibacterium parvum</name>
    <dbReference type="NCBI Taxonomy" id="401471"/>
    <lineage>
        <taxon>Bacteria</taxon>
        <taxon>Pseudomonadati</taxon>
        <taxon>Pseudomonadota</taxon>
        <taxon>Betaproteobacteria</taxon>
        <taxon>Burkholderiales</taxon>
        <taxon>Oxalobacteraceae</taxon>
        <taxon>Undibacterium</taxon>
    </lineage>
</organism>
<gene>
    <name evidence="1" type="ORF">EJN92_03105</name>
</gene>